<name>E6LKZ5_9FIRM</name>
<evidence type="ECO:0000313" key="1">
    <source>
        <dbReference type="EMBL" id="EFU77488.1"/>
    </source>
</evidence>
<gene>
    <name evidence="1" type="ORF">HMPREF0381_0630</name>
</gene>
<protein>
    <submittedName>
        <fullName evidence="1">Uncharacterized protein</fullName>
    </submittedName>
</protein>
<dbReference type="AlphaFoldDB" id="E6LKZ5"/>
<dbReference type="EMBL" id="AEPW01000015">
    <property type="protein sequence ID" value="EFU77488.1"/>
    <property type="molecule type" value="Genomic_DNA"/>
</dbReference>
<sequence length="94" mass="11279">MRNKLKPKWFFCFIIFFLVLLIYGNHLLKEGIEKLTDMRRTEAVEFMDDGRKKYRMMQYAGANMEYTDSEGNIRVIETEPVLLDIYDEAIKPYI</sequence>
<dbReference type="eggNOG" id="ENOG5030H0I">
    <property type="taxonomic scope" value="Bacteria"/>
</dbReference>
<organism evidence="1 2">
    <name type="scientific">Lachnoanaerobaculum saburreum DSM 3986</name>
    <dbReference type="NCBI Taxonomy" id="887325"/>
    <lineage>
        <taxon>Bacteria</taxon>
        <taxon>Bacillati</taxon>
        <taxon>Bacillota</taxon>
        <taxon>Clostridia</taxon>
        <taxon>Lachnospirales</taxon>
        <taxon>Lachnospiraceae</taxon>
        <taxon>Lachnoanaerobaculum</taxon>
    </lineage>
</organism>
<reference evidence="1 2" key="1">
    <citation type="submission" date="2010-12" db="EMBL/GenBank/DDBJ databases">
        <authorList>
            <person name="Muzny D."/>
            <person name="Qin X."/>
            <person name="Deng J."/>
            <person name="Jiang H."/>
            <person name="Liu Y."/>
            <person name="Qu J."/>
            <person name="Song X.-Z."/>
            <person name="Zhang L."/>
            <person name="Thornton R."/>
            <person name="Coyle M."/>
            <person name="Francisco L."/>
            <person name="Jackson L."/>
            <person name="Javaid M."/>
            <person name="Korchina V."/>
            <person name="Kovar C."/>
            <person name="Mata R."/>
            <person name="Mathew T."/>
            <person name="Ngo R."/>
            <person name="Nguyen L."/>
            <person name="Nguyen N."/>
            <person name="Okwuonu G."/>
            <person name="Ongeri F."/>
            <person name="Pham C."/>
            <person name="Simmons D."/>
            <person name="Wilczek-Boney K."/>
            <person name="Hale W."/>
            <person name="Jakkamsetti A."/>
            <person name="Pham P."/>
            <person name="Ruth R."/>
            <person name="San Lucas F."/>
            <person name="Warren J."/>
            <person name="Zhang J."/>
            <person name="Zhao Z."/>
            <person name="Zhou C."/>
            <person name="Zhu D."/>
            <person name="Lee S."/>
            <person name="Bess C."/>
            <person name="Blankenburg K."/>
            <person name="Forbes L."/>
            <person name="Fu Q."/>
            <person name="Gubbala S."/>
            <person name="Hirani K."/>
            <person name="Jayaseelan J.C."/>
            <person name="Lara F."/>
            <person name="Munidasa M."/>
            <person name="Palculict T."/>
            <person name="Patil S."/>
            <person name="Pu L.-L."/>
            <person name="Saada N."/>
            <person name="Tang L."/>
            <person name="Weissenberger G."/>
            <person name="Zhu Y."/>
            <person name="Hemphill L."/>
            <person name="Shang Y."/>
            <person name="Youmans B."/>
            <person name="Ayvaz T."/>
            <person name="Ross M."/>
            <person name="Santibanez J."/>
            <person name="Aqrawi P."/>
            <person name="Gross S."/>
            <person name="Joshi V."/>
            <person name="Fowler G."/>
            <person name="Nazareth L."/>
            <person name="Reid J."/>
            <person name="Worley K."/>
            <person name="Petrosino J."/>
            <person name="Highlander S."/>
            <person name="Gibbs R."/>
        </authorList>
    </citation>
    <scope>NUCLEOTIDE SEQUENCE [LARGE SCALE GENOMIC DNA]</scope>
    <source>
        <strain evidence="1 2">DSM 3986</strain>
    </source>
</reference>
<dbReference type="HOGENOM" id="CLU_2450874_0_0_9"/>
<comment type="caution">
    <text evidence="1">The sequence shown here is derived from an EMBL/GenBank/DDBJ whole genome shotgun (WGS) entry which is preliminary data.</text>
</comment>
<dbReference type="Proteomes" id="UP000003434">
    <property type="component" value="Unassembled WGS sequence"/>
</dbReference>
<accession>E6LKZ5</accession>
<proteinExistence type="predicted"/>
<evidence type="ECO:0000313" key="2">
    <source>
        <dbReference type="Proteomes" id="UP000003434"/>
    </source>
</evidence>